<dbReference type="GO" id="GO:0102522">
    <property type="term" value="F:tRNA 4-demethylwyosine alpha-amino-alpha-carboxypropyltransferase activity"/>
    <property type="evidence" value="ECO:0007669"/>
    <property type="project" value="UniProtKB-EC"/>
</dbReference>
<keyword evidence="4" id="KW-0963">Cytoplasm</keyword>
<name>A0A4V6XUP9_9EURY</name>
<comment type="similarity">
    <text evidence="4">Belongs to the class I-like SAM-binding methyltransferase superfamily. TRM5/TYW2 family.</text>
</comment>
<keyword evidence="1 4" id="KW-0808">Transferase</keyword>
<protein>
    <recommendedName>
        <fullName evidence="4">tRNA(Phe) (4-demethylwyosine(37)-C(7)) aminocarboxypropyltransferase</fullName>
        <ecNumber evidence="4">2.5.1.114</ecNumber>
    </recommendedName>
    <alternativeName>
        <fullName evidence="4">tRNA wyosine derivatives biosynthesis protein Taw2</fullName>
    </alternativeName>
</protein>
<sequence>MSDLAAIVRKSRTESVVESLRAEGVYDSSRRIEPYDDDSTAVPVLDAPTEAEIDDLVETHLPPRERGLGDLLKARGTADDVVDAAPSSWAVIGSVVLVDFGDVSNDETIDRPAREAIGDALLELHGEADTVVARGGIAGTRRDPSGEVVAGVGETETIHTEHGTRYALDLAEVMFSPGNKVERARMGEVVESGERVFDMFAGIGYFALPMARAGASVTAAEIDPVSYRWLVENAQLNGVTENVRAVLGDCRTVETTADRIVMGYYEAHAYLESALDALVPDGIVHLHEATPEPRFPERPVERLRTAAAAAGRTVDVLDTRQVKTHSAGVLHGVVDARVD</sequence>
<dbReference type="PROSITE" id="PS51684">
    <property type="entry name" value="SAM_MT_TRM5_TYW2"/>
    <property type="match status" value="1"/>
</dbReference>
<evidence type="ECO:0000256" key="1">
    <source>
        <dbReference type="ARBA" id="ARBA00022679"/>
    </source>
</evidence>
<dbReference type="InterPro" id="IPR056743">
    <property type="entry name" value="TRM5-TYW2-like_MTfase"/>
</dbReference>
<organism evidence="6 7">
    <name type="scientific">Natronomonas salsuginis</name>
    <dbReference type="NCBI Taxonomy" id="2217661"/>
    <lineage>
        <taxon>Archaea</taxon>
        <taxon>Methanobacteriati</taxon>
        <taxon>Methanobacteriota</taxon>
        <taxon>Stenosarchaea group</taxon>
        <taxon>Halobacteria</taxon>
        <taxon>Halobacteriales</taxon>
        <taxon>Natronomonadaceae</taxon>
        <taxon>Natronomonas</taxon>
    </lineage>
</organism>
<comment type="subcellular location">
    <subcellularLocation>
        <location evidence="4">Cytoplasm</location>
    </subcellularLocation>
</comment>
<dbReference type="Proteomes" id="UP000308037">
    <property type="component" value="Unassembled WGS sequence"/>
</dbReference>
<dbReference type="OrthoDB" id="8079at2157"/>
<evidence type="ECO:0000313" key="7">
    <source>
        <dbReference type="Proteomes" id="UP000308037"/>
    </source>
</evidence>
<evidence type="ECO:0000259" key="5">
    <source>
        <dbReference type="PROSITE" id="PS51684"/>
    </source>
</evidence>
<dbReference type="InterPro" id="IPR030867">
    <property type="entry name" value="TYW2_archaea"/>
</dbReference>
<comment type="catalytic activity">
    <reaction evidence="4">
        <text>4-demethylwyosine(37) in tRNA(Phe) + S-adenosyl-L-methionine = 4-demethyl-7-[(3S)-3-amino-3-carboxypropyl]wyosine(37) in tRNA(Phe) + S-methyl-5'-thioadenosine + H(+)</text>
        <dbReference type="Rhea" id="RHEA:36355"/>
        <dbReference type="Rhea" id="RHEA-COMP:10164"/>
        <dbReference type="Rhea" id="RHEA-COMP:10378"/>
        <dbReference type="ChEBI" id="CHEBI:15378"/>
        <dbReference type="ChEBI" id="CHEBI:17509"/>
        <dbReference type="ChEBI" id="CHEBI:59789"/>
        <dbReference type="ChEBI" id="CHEBI:64315"/>
        <dbReference type="ChEBI" id="CHEBI:73550"/>
        <dbReference type="EC" id="2.5.1.114"/>
    </reaction>
</comment>
<accession>A0A4V6XUP9</accession>
<feature type="binding site" evidence="4">
    <location>
        <position position="176"/>
    </location>
    <ligand>
        <name>S-adenosyl-L-methionine</name>
        <dbReference type="ChEBI" id="CHEBI:59789"/>
    </ligand>
</feature>
<dbReference type="Pfam" id="PF02475">
    <property type="entry name" value="TRM5-TYW2_MTfase"/>
    <property type="match status" value="1"/>
</dbReference>
<dbReference type="InterPro" id="IPR029063">
    <property type="entry name" value="SAM-dependent_MTases_sf"/>
</dbReference>
<dbReference type="Gene3D" id="3.30.300.110">
    <property type="entry name" value="Met-10+ protein-like domains"/>
    <property type="match status" value="1"/>
</dbReference>
<dbReference type="HAMAP" id="MF_01922">
    <property type="entry name" value="TYW2_archaea"/>
    <property type="match status" value="1"/>
</dbReference>
<keyword evidence="7" id="KW-1185">Reference proteome</keyword>
<dbReference type="GO" id="GO:0008175">
    <property type="term" value="F:tRNA methyltransferase activity"/>
    <property type="evidence" value="ECO:0007669"/>
    <property type="project" value="TreeGrafter"/>
</dbReference>
<evidence type="ECO:0000256" key="3">
    <source>
        <dbReference type="ARBA" id="ARBA00022694"/>
    </source>
</evidence>
<dbReference type="PANTHER" id="PTHR23245">
    <property type="entry name" value="TRNA METHYLTRANSFERASE"/>
    <property type="match status" value="1"/>
</dbReference>
<evidence type="ECO:0000256" key="4">
    <source>
        <dbReference type="HAMAP-Rule" id="MF_01922"/>
    </source>
</evidence>
<dbReference type="PANTHER" id="PTHR23245:SF41">
    <property type="entry name" value="TRNA(PHE) (4-DEMETHYLWYOSINE(37)-C(7)) AMINOCARBOXYPROPYLTRANSFERASE"/>
    <property type="match status" value="1"/>
</dbReference>
<reference evidence="6 7" key="1">
    <citation type="submission" date="2019-04" db="EMBL/GenBank/DDBJ databases">
        <title>Natronomonas sp. F20-122 a newhaloarchaeon isolated from a saline saltern of Isla Bacuta, Huelva, Spain.</title>
        <authorList>
            <person name="Duran-Viseras A."/>
            <person name="Sanchez-Porro C."/>
            <person name="Ventosa A."/>
        </authorList>
    </citation>
    <scope>NUCLEOTIDE SEQUENCE [LARGE SCALE GENOMIC DNA]</scope>
    <source>
        <strain evidence="6 7">F20-122</strain>
    </source>
</reference>
<feature type="binding site" evidence="4">
    <location>
        <position position="183"/>
    </location>
    <ligand>
        <name>S-adenosyl-L-methionine</name>
        <dbReference type="ChEBI" id="CHEBI:59789"/>
    </ligand>
</feature>
<dbReference type="AlphaFoldDB" id="A0A4V6XUP9"/>
<dbReference type="Pfam" id="PF25133">
    <property type="entry name" value="TYW2_N_2"/>
    <property type="match status" value="1"/>
</dbReference>
<keyword evidence="3 4" id="KW-0819">tRNA processing</keyword>
<comment type="caution">
    <text evidence="6">The sequence shown here is derived from an EMBL/GenBank/DDBJ whole genome shotgun (WGS) entry which is preliminary data.</text>
</comment>
<feature type="binding site" evidence="4">
    <location>
        <position position="221"/>
    </location>
    <ligand>
        <name>S-adenosyl-L-methionine</name>
        <dbReference type="ChEBI" id="CHEBI:59789"/>
    </ligand>
</feature>
<keyword evidence="6" id="KW-0489">Methyltransferase</keyword>
<dbReference type="InterPro" id="IPR056744">
    <property type="entry name" value="TRM5/TYW2-like_N"/>
</dbReference>
<dbReference type="InterPro" id="IPR030382">
    <property type="entry name" value="MeTrfase_TRM5/TYW2"/>
</dbReference>
<dbReference type="SUPFAM" id="SSF53335">
    <property type="entry name" value="S-adenosyl-L-methionine-dependent methyltransferases"/>
    <property type="match status" value="1"/>
</dbReference>
<dbReference type="EC" id="2.5.1.114" evidence="4"/>
<dbReference type="CDD" id="cd02440">
    <property type="entry name" value="AdoMet_MTases"/>
    <property type="match status" value="1"/>
</dbReference>
<evidence type="ECO:0000313" key="6">
    <source>
        <dbReference type="EMBL" id="TKR27863.1"/>
    </source>
</evidence>
<dbReference type="GO" id="GO:0030488">
    <property type="term" value="P:tRNA methylation"/>
    <property type="evidence" value="ECO:0007669"/>
    <property type="project" value="TreeGrafter"/>
</dbReference>
<comment type="function">
    <text evidence="4">S-adenosyl-L-methionine-dependent transferase that acts as a component of the wyosine derivatives biosynthesis pathway. Catalyzes the transfer of the alpha-amino-alpha-carboxypropyl (acp) group from S-adenosyl-L-methionine to 4-demethylwyosine (imG-14), forming 7-aminocarboxypropyl-demethylwyosine (wybutosine-86) at position 37 of tRNA(Phe).</text>
</comment>
<evidence type="ECO:0000256" key="2">
    <source>
        <dbReference type="ARBA" id="ARBA00022691"/>
    </source>
</evidence>
<dbReference type="RefSeq" id="WP_137275163.1">
    <property type="nucleotide sequence ID" value="NZ_QKNX01000001.1"/>
</dbReference>
<keyword evidence="2 4" id="KW-0949">S-adenosyl-L-methionine</keyword>
<dbReference type="GO" id="GO:0005737">
    <property type="term" value="C:cytoplasm"/>
    <property type="evidence" value="ECO:0007669"/>
    <property type="project" value="UniProtKB-SubCell"/>
</dbReference>
<comment type="caution">
    <text evidence="4">Lacks conserved residue(s) required for the propagation of feature annotation.</text>
</comment>
<gene>
    <name evidence="4" type="primary">taw2</name>
    <name evidence="6" type="ORF">DM868_01885</name>
</gene>
<feature type="domain" description="SAM-dependent methyltransferase TRM5/TYW2-type" evidence="5">
    <location>
        <begin position="89"/>
        <end position="339"/>
    </location>
</feature>
<proteinExistence type="inferred from homology"/>
<dbReference type="Gene3D" id="3.40.50.150">
    <property type="entry name" value="Vaccinia Virus protein VP39"/>
    <property type="match status" value="1"/>
</dbReference>
<dbReference type="EMBL" id="QKNX01000001">
    <property type="protein sequence ID" value="TKR27863.1"/>
    <property type="molecule type" value="Genomic_DNA"/>
</dbReference>